<proteinExistence type="predicted"/>
<protein>
    <submittedName>
        <fullName evidence="2">Myosin heavy chain, putative</fullName>
    </submittedName>
</protein>
<accession>A0A9W5TEI4</accession>
<keyword evidence="3" id="KW-1185">Reference proteome</keyword>
<dbReference type="Proteomes" id="UP001057455">
    <property type="component" value="Unassembled WGS sequence"/>
</dbReference>
<gene>
    <name evidence="2" type="ORF">BaOVIS_031620</name>
</gene>
<comment type="caution">
    <text evidence="2">The sequence shown here is derived from an EMBL/GenBank/DDBJ whole genome shotgun (WGS) entry which is preliminary data.</text>
</comment>
<organism evidence="2 3">
    <name type="scientific">Babesia ovis</name>
    <dbReference type="NCBI Taxonomy" id="5869"/>
    <lineage>
        <taxon>Eukaryota</taxon>
        <taxon>Sar</taxon>
        <taxon>Alveolata</taxon>
        <taxon>Apicomplexa</taxon>
        <taxon>Aconoidasida</taxon>
        <taxon>Piroplasmida</taxon>
        <taxon>Babesiidae</taxon>
        <taxon>Babesia</taxon>
    </lineage>
</organism>
<name>A0A9W5TEI4_BABOV</name>
<feature type="compositionally biased region" description="Low complexity" evidence="1">
    <location>
        <begin position="422"/>
        <end position="441"/>
    </location>
</feature>
<evidence type="ECO:0000256" key="1">
    <source>
        <dbReference type="SAM" id="MobiDB-lite"/>
    </source>
</evidence>
<dbReference type="EMBL" id="BLIY01000024">
    <property type="protein sequence ID" value="GFE55758.1"/>
    <property type="molecule type" value="Genomic_DNA"/>
</dbReference>
<dbReference type="OrthoDB" id="364048at2759"/>
<dbReference type="AlphaFoldDB" id="A0A9W5TEI4"/>
<feature type="region of interest" description="Disordered" evidence="1">
    <location>
        <begin position="422"/>
        <end position="450"/>
    </location>
</feature>
<sequence>MASVDAIRSEIASIDSRLKQWFLFRRVQAERAMSIKKLMDDNNFVGLACNNNNIDVVDRVMWSDIVKGRPELEDTLSVNAREMKADMYMDIFTQSCDLDHVCRLPGSKYFQCLQQNFSIDRNTRSSRCDSAFSAFDTCRKGLQLQQNANLQEALKRQQMQDSEAEALFNKRMELMKKLEGLGFTGNIELRDHLRSVATTYSTLCLYLREVESLSDLVASDYYELQYPSEEMAQRLDIWRSLERRIFSAMQHHQQHNFRSYRKAESDFLAQLNKSRCDILPKRDCGIRLKVHRFKEGVIAMKYANEARRRVTNIADFILEVKALTGRAPDDYWDNMVILQALCGWVKEVIKDSVRCTASSSEKFKDEESNGQIVYSNDVIRGILNFCSDHTTVDKPPVSKMSALIERMLSHYTSLDRLSIAQSSSKPLSSSTSTPSSTTTTPTTPPTPPSTSQITYYLFNLLRDLRKGGIVAKERLEPFRAICEGLNTQLYIPRPIHVYQHHEYFCNLAKSCEFVAQVHSIQQMLLQTVSSTFAAELLQRVSNVINCPEWSTLDVRVILTAIRACHYLSNCNKKKLLGIWDNPPYKK</sequence>
<reference evidence="2" key="1">
    <citation type="submission" date="2019-12" db="EMBL/GenBank/DDBJ databases">
        <title>Genome sequence of Babesia ovis.</title>
        <authorList>
            <person name="Yamagishi J."/>
            <person name="Sevinc F."/>
            <person name="Xuan X."/>
        </authorList>
    </citation>
    <scope>NUCLEOTIDE SEQUENCE</scope>
    <source>
        <strain evidence="2">Selcuk</strain>
    </source>
</reference>
<evidence type="ECO:0000313" key="2">
    <source>
        <dbReference type="EMBL" id="GFE55758.1"/>
    </source>
</evidence>
<evidence type="ECO:0000313" key="3">
    <source>
        <dbReference type="Proteomes" id="UP001057455"/>
    </source>
</evidence>